<feature type="region of interest" description="Disordered" evidence="1">
    <location>
        <begin position="32"/>
        <end position="86"/>
    </location>
</feature>
<sequence>MEDPLTKRRRFLQSAAVSGTALLAGCSGILDSEESADDKAPEAATQSSQSDEDGGSNEDGGSDEDNGIVPGEGDTRSIGIVSEPDQQAVKKLRQQVQAGELSQSEAIQRQQELIQEALTALKEALQSQTDIEVNEEYGQIGAMKITGDPYELIDSLTSAKASALVSPEQLQSPQQPTG</sequence>
<dbReference type="InterPro" id="IPR006311">
    <property type="entry name" value="TAT_signal"/>
</dbReference>
<gene>
    <name evidence="2" type="ORF">ACFQJ7_02665</name>
</gene>
<proteinExistence type="predicted"/>
<dbReference type="RefSeq" id="WP_267638286.1">
    <property type="nucleotide sequence ID" value="NZ_JAODIY010000013.1"/>
</dbReference>
<evidence type="ECO:0008006" key="4">
    <source>
        <dbReference type="Google" id="ProtNLM"/>
    </source>
</evidence>
<evidence type="ECO:0000256" key="1">
    <source>
        <dbReference type="SAM" id="MobiDB-lite"/>
    </source>
</evidence>
<evidence type="ECO:0000313" key="2">
    <source>
        <dbReference type="EMBL" id="MFC7124942.1"/>
    </source>
</evidence>
<dbReference type="EMBL" id="JBHSZQ010000002">
    <property type="protein sequence ID" value="MFC7124942.1"/>
    <property type="molecule type" value="Genomic_DNA"/>
</dbReference>
<name>A0ABD5X1W4_9EURY</name>
<organism evidence="2 3">
    <name type="scientific">Halovenus rubra</name>
    <dbReference type="NCBI Taxonomy" id="869890"/>
    <lineage>
        <taxon>Archaea</taxon>
        <taxon>Methanobacteriati</taxon>
        <taxon>Methanobacteriota</taxon>
        <taxon>Stenosarchaea group</taxon>
        <taxon>Halobacteria</taxon>
        <taxon>Halobacteriales</taxon>
        <taxon>Haloarculaceae</taxon>
        <taxon>Halovenus</taxon>
    </lineage>
</organism>
<feature type="compositionally biased region" description="Acidic residues" evidence="1">
    <location>
        <begin position="50"/>
        <end position="66"/>
    </location>
</feature>
<comment type="caution">
    <text evidence="2">The sequence shown here is derived from an EMBL/GenBank/DDBJ whole genome shotgun (WGS) entry which is preliminary data.</text>
</comment>
<reference evidence="2 3" key="1">
    <citation type="journal article" date="2014" name="Int. J. Syst. Evol. Microbiol.">
        <title>Complete genome sequence of Corynebacterium casei LMG S-19264T (=DSM 44701T), isolated from a smear-ripened cheese.</title>
        <authorList>
            <consortium name="US DOE Joint Genome Institute (JGI-PGF)"/>
            <person name="Walter F."/>
            <person name="Albersmeier A."/>
            <person name="Kalinowski J."/>
            <person name="Ruckert C."/>
        </authorList>
    </citation>
    <scope>NUCLEOTIDE SEQUENCE [LARGE SCALE GENOMIC DNA]</scope>
    <source>
        <strain evidence="2 3">CGMCC 4.7215</strain>
    </source>
</reference>
<evidence type="ECO:0000313" key="3">
    <source>
        <dbReference type="Proteomes" id="UP001596414"/>
    </source>
</evidence>
<dbReference type="PROSITE" id="PS51257">
    <property type="entry name" value="PROKAR_LIPOPROTEIN"/>
    <property type="match status" value="1"/>
</dbReference>
<protein>
    <recommendedName>
        <fullName evidence="4">Secreted protein</fullName>
    </recommendedName>
</protein>
<dbReference type="Proteomes" id="UP001596414">
    <property type="component" value="Unassembled WGS sequence"/>
</dbReference>
<dbReference type="PROSITE" id="PS51318">
    <property type="entry name" value="TAT"/>
    <property type="match status" value="1"/>
</dbReference>
<dbReference type="AlphaFoldDB" id="A0ABD5X1W4"/>
<accession>A0ABD5X1W4</accession>